<feature type="region of interest" description="Disordered" evidence="2">
    <location>
        <begin position="85"/>
        <end position="105"/>
    </location>
</feature>
<keyword evidence="1" id="KW-0175">Coiled coil</keyword>
<feature type="coiled-coil region" evidence="1">
    <location>
        <begin position="39"/>
        <end position="66"/>
    </location>
</feature>
<reference evidence="4 5" key="1">
    <citation type="journal article" date="2013" name="Int. J. Syst. Evol. Microbiol.">
        <title>Ilumatobacter nonamiense sp. nov. and Ilumatobacter coccineum sp. nov., isolated from seashore sand.</title>
        <authorList>
            <person name="Matsumoto A."/>
            <person name="Kasai H."/>
            <person name="Matsuo Y."/>
            <person name="Shizuri Y."/>
            <person name="Ichikawa N."/>
            <person name="Fujita N."/>
            <person name="Omura S."/>
            <person name="Takahashi Y."/>
        </authorList>
    </citation>
    <scope>NUCLEOTIDE SEQUENCE [LARGE SCALE GENOMIC DNA]</scope>
    <source>
        <strain evidence="5">NBRC 103263 / KCTC 29153 / YM16-304</strain>
    </source>
</reference>
<feature type="compositionally biased region" description="Low complexity" evidence="2">
    <location>
        <begin position="363"/>
        <end position="376"/>
    </location>
</feature>
<dbReference type="Gene3D" id="2.60.40.10">
    <property type="entry name" value="Immunoglobulins"/>
    <property type="match status" value="1"/>
</dbReference>
<accession>A0A6C7E375</accession>
<dbReference type="AlphaFoldDB" id="A0A6C7E375"/>
<dbReference type="InterPro" id="IPR013783">
    <property type="entry name" value="Ig-like_fold"/>
</dbReference>
<evidence type="ECO:0000259" key="3">
    <source>
        <dbReference type="Pfam" id="PF13490"/>
    </source>
</evidence>
<dbReference type="KEGG" id="aym:YM304_04980"/>
<dbReference type="InterPro" id="IPR027383">
    <property type="entry name" value="Znf_put"/>
</dbReference>
<dbReference type="RefSeq" id="WP_015440060.1">
    <property type="nucleotide sequence ID" value="NC_020520.1"/>
</dbReference>
<evidence type="ECO:0000313" key="5">
    <source>
        <dbReference type="Proteomes" id="UP000011863"/>
    </source>
</evidence>
<dbReference type="Proteomes" id="UP000011863">
    <property type="component" value="Chromosome"/>
</dbReference>
<sequence>MNPAPILPSDRQLVGAVRSGSDAAWNELMGRHETSVRSMLRSRKERKALAKRLANLRDTIENEDDTHEGDPAIRAFRPRALAALSGGTYGPTPRADGEHEQERSDPFDVTDDELIATAFALLPEPWQTVLWHSHVEQLTAAEISPLVGRTTNDVTELVNTAERGLVDAFLIEYIGVGPLPPECERIVSLLGGYVRGTLPPHDQRLVERHLEGEASVAESSALNAAPAAHNAANAEASPFAPPAARRHTPDDSRRLVEVIASLGSFVPSAIAPGVTGLSVEAQRQALGTTSRSFGSAGLLAARSDRFRRFATFGAIAGIVIALAGAAYLVRQPFDNDGTLITAGGDDTPASQVPVTTVADEPDPTVATTEPAPTTTEGLDLRPQPSGPRSAVELVVTDGIRAIGLRQAVPDLTLAVSSPAPIYAGGTGTIDVAVTNSGAAAADATVELLLPNGVSLEALAAGDAACTDPEGDSPFCTFSVEAGATLDFALRLRLESSTVGRLVVEGDLVTEPLEAAIVATSDLVHSSVGTGGVVTIGNSLMTCDDTAAAELGIDCADVRAGAGEFVNRWDVPMEFIGPAPQYGIVNSSSAVLDLPDASSIVSAHLYWSGDLEERQQSIPDDGSNELVTVLAPNGEVTQVVADRLSLGDIDATQYLGSADVTDIVAAGGTGSYLIGNVQSVEVQGSYAAWSLVVVYDNDAEPRRHRVVTRPFEWVAPQPRFEYDVDLPVPVVAGADAHLSIVAFEGERGFRPEAFTVGGEPLGGDAVFDSTISGERDPSYDNNLGVDIDAYDLVIDTADGTLPIRATSEKDGVRIAVLALSVDLAS</sequence>
<evidence type="ECO:0000256" key="2">
    <source>
        <dbReference type="SAM" id="MobiDB-lite"/>
    </source>
</evidence>
<evidence type="ECO:0000256" key="1">
    <source>
        <dbReference type="SAM" id="Coils"/>
    </source>
</evidence>
<evidence type="ECO:0000313" key="4">
    <source>
        <dbReference type="EMBL" id="BAN00812.1"/>
    </source>
</evidence>
<proteinExistence type="predicted"/>
<gene>
    <name evidence="4" type="ORF">YM304_04980</name>
</gene>
<protein>
    <recommendedName>
        <fullName evidence="3">Putative zinc-finger domain-containing protein</fullName>
    </recommendedName>
</protein>
<keyword evidence="5" id="KW-1185">Reference proteome</keyword>
<dbReference type="GO" id="GO:0005975">
    <property type="term" value="P:carbohydrate metabolic process"/>
    <property type="evidence" value="ECO:0007669"/>
    <property type="project" value="UniProtKB-ARBA"/>
</dbReference>
<dbReference type="EMBL" id="AP012057">
    <property type="protein sequence ID" value="BAN00812.1"/>
    <property type="molecule type" value="Genomic_DNA"/>
</dbReference>
<feature type="compositionally biased region" description="Basic and acidic residues" evidence="2">
    <location>
        <begin position="95"/>
        <end position="105"/>
    </location>
</feature>
<dbReference type="Pfam" id="PF13490">
    <property type="entry name" value="zf-HC2"/>
    <property type="match status" value="1"/>
</dbReference>
<dbReference type="OrthoDB" id="4990598at2"/>
<feature type="domain" description="Putative zinc-finger" evidence="3">
    <location>
        <begin position="183"/>
        <end position="212"/>
    </location>
</feature>
<name>A0A6C7E375_ILUCY</name>
<organism evidence="4 5">
    <name type="scientific">Ilumatobacter coccineus (strain NBRC 103263 / KCTC 29153 / YM16-304)</name>
    <dbReference type="NCBI Taxonomy" id="1313172"/>
    <lineage>
        <taxon>Bacteria</taxon>
        <taxon>Bacillati</taxon>
        <taxon>Actinomycetota</taxon>
        <taxon>Acidimicrobiia</taxon>
        <taxon>Acidimicrobiales</taxon>
        <taxon>Ilumatobacteraceae</taxon>
        <taxon>Ilumatobacter</taxon>
    </lineage>
</organism>
<feature type="region of interest" description="Disordered" evidence="2">
    <location>
        <begin position="354"/>
        <end position="387"/>
    </location>
</feature>